<feature type="transmembrane region" description="Helical" evidence="1">
    <location>
        <begin position="103"/>
        <end position="123"/>
    </location>
</feature>
<reference evidence="2 3" key="1">
    <citation type="submission" date="2020-04" db="EMBL/GenBank/DDBJ databases">
        <title>Description of novel Gluconacetobacter.</title>
        <authorList>
            <person name="Sombolestani A."/>
        </authorList>
    </citation>
    <scope>NUCLEOTIDE SEQUENCE [LARGE SCALE GENOMIC DNA]</scope>
    <source>
        <strain evidence="2 3">LMG 21311</strain>
    </source>
</reference>
<evidence type="ECO:0000313" key="2">
    <source>
        <dbReference type="EMBL" id="MBB2189476.1"/>
    </source>
</evidence>
<feature type="transmembrane region" description="Helical" evidence="1">
    <location>
        <begin position="162"/>
        <end position="185"/>
    </location>
</feature>
<keyword evidence="3" id="KW-1185">Reference proteome</keyword>
<keyword evidence="1" id="KW-1133">Transmembrane helix</keyword>
<dbReference type="Proteomes" id="UP000555756">
    <property type="component" value="Unassembled WGS sequence"/>
</dbReference>
<gene>
    <name evidence="2" type="ORF">HLH34_05795</name>
</gene>
<sequence>MIVQDPTPASAPSAGLPSMSLTTGGLVREIALNVALPWGIVTGAARLGYGALTASLAATGAMLVVMLAGLLHRRRLDAMTLLALAATLAGAACALWFTTPRLVLAQSSLVTGIIGLVFLGSLLRRRPLVYDLARATVGTTPERVAAFEGRWAFPSFRRFMRLLTLAWAALLLGEAALRLAVVLWWPNPVLLGAMHVLWIVIPIVLVRWSIRTGRRMAARA</sequence>
<evidence type="ECO:0008006" key="4">
    <source>
        <dbReference type="Google" id="ProtNLM"/>
    </source>
</evidence>
<comment type="caution">
    <text evidence="2">The sequence shown here is derived from an EMBL/GenBank/DDBJ whole genome shotgun (WGS) entry which is preliminary data.</text>
</comment>
<feature type="transmembrane region" description="Helical" evidence="1">
    <location>
        <begin position="47"/>
        <end position="71"/>
    </location>
</feature>
<evidence type="ECO:0000313" key="3">
    <source>
        <dbReference type="Proteomes" id="UP000555756"/>
    </source>
</evidence>
<feature type="transmembrane region" description="Helical" evidence="1">
    <location>
        <begin position="191"/>
        <end position="210"/>
    </location>
</feature>
<keyword evidence="1" id="KW-0472">Membrane</keyword>
<organism evidence="2 3">
    <name type="scientific">Gluconacetobacter azotocaptans</name>
    <dbReference type="NCBI Taxonomy" id="142834"/>
    <lineage>
        <taxon>Bacteria</taxon>
        <taxon>Pseudomonadati</taxon>
        <taxon>Pseudomonadota</taxon>
        <taxon>Alphaproteobacteria</taxon>
        <taxon>Acetobacterales</taxon>
        <taxon>Acetobacteraceae</taxon>
        <taxon>Gluconacetobacter</taxon>
    </lineage>
</organism>
<evidence type="ECO:0000256" key="1">
    <source>
        <dbReference type="SAM" id="Phobius"/>
    </source>
</evidence>
<dbReference type="AlphaFoldDB" id="A0A7W4JRC8"/>
<dbReference type="NCBIfam" id="NF041646">
    <property type="entry name" value="VC0807_fam"/>
    <property type="match status" value="1"/>
</dbReference>
<accession>A0A7W4JRC8</accession>
<protein>
    <recommendedName>
        <fullName evidence="4">DUF3159 domain-containing protein</fullName>
    </recommendedName>
</protein>
<feature type="transmembrane region" description="Helical" evidence="1">
    <location>
        <begin position="78"/>
        <end position="97"/>
    </location>
</feature>
<proteinExistence type="predicted"/>
<keyword evidence="1" id="KW-0812">Transmembrane</keyword>
<name>A0A7W4JRC8_9PROT</name>
<dbReference type="EMBL" id="JABEQF010000003">
    <property type="protein sequence ID" value="MBB2189476.1"/>
    <property type="molecule type" value="Genomic_DNA"/>
</dbReference>